<dbReference type="HOGENOM" id="CLU_672766_0_0_1"/>
<dbReference type="VEuPathDB" id="FungiDB:GGTG_09441"/>
<feature type="region of interest" description="Disordered" evidence="1">
    <location>
        <begin position="216"/>
        <end position="409"/>
    </location>
</feature>
<name>J3P7F0_GAET3</name>
<feature type="compositionally biased region" description="Basic and acidic residues" evidence="1">
    <location>
        <begin position="309"/>
        <end position="325"/>
    </location>
</feature>
<dbReference type="eggNOG" id="ENOG502RNHE">
    <property type="taxonomic scope" value="Eukaryota"/>
</dbReference>
<reference evidence="4" key="1">
    <citation type="submission" date="2010-07" db="EMBL/GenBank/DDBJ databases">
        <title>The genome sequence of Gaeumannomyces graminis var. tritici strain R3-111a-1.</title>
        <authorList>
            <consortium name="The Broad Institute Genome Sequencing Platform"/>
            <person name="Ma L.-J."/>
            <person name="Dead R."/>
            <person name="Young S."/>
            <person name="Zeng Q."/>
            <person name="Koehrsen M."/>
            <person name="Alvarado L."/>
            <person name="Berlin A."/>
            <person name="Chapman S.B."/>
            <person name="Chen Z."/>
            <person name="Freedman E."/>
            <person name="Gellesch M."/>
            <person name="Goldberg J."/>
            <person name="Griggs A."/>
            <person name="Gujja S."/>
            <person name="Heilman E.R."/>
            <person name="Heiman D."/>
            <person name="Hepburn T."/>
            <person name="Howarth C."/>
            <person name="Jen D."/>
            <person name="Larson L."/>
            <person name="Mehta T."/>
            <person name="Neiman D."/>
            <person name="Pearson M."/>
            <person name="Roberts A."/>
            <person name="Saif S."/>
            <person name="Shea T."/>
            <person name="Shenoy N."/>
            <person name="Sisk P."/>
            <person name="Stolte C."/>
            <person name="Sykes S."/>
            <person name="Walk T."/>
            <person name="White J."/>
            <person name="Yandava C."/>
            <person name="Haas B."/>
            <person name="Nusbaum C."/>
            <person name="Birren B."/>
        </authorList>
    </citation>
    <scope>NUCLEOTIDE SEQUENCE [LARGE SCALE GENOMIC DNA]</scope>
    <source>
        <strain evidence="4">R3-111a-1</strain>
    </source>
</reference>
<dbReference type="AlphaFoldDB" id="J3P7F0"/>
<organism evidence="2">
    <name type="scientific">Gaeumannomyces tritici (strain R3-111a-1)</name>
    <name type="common">Wheat and barley take-all root rot fungus</name>
    <name type="synonym">Gaeumannomyces graminis var. tritici</name>
    <dbReference type="NCBI Taxonomy" id="644352"/>
    <lineage>
        <taxon>Eukaryota</taxon>
        <taxon>Fungi</taxon>
        <taxon>Dikarya</taxon>
        <taxon>Ascomycota</taxon>
        <taxon>Pezizomycotina</taxon>
        <taxon>Sordariomycetes</taxon>
        <taxon>Sordariomycetidae</taxon>
        <taxon>Magnaporthales</taxon>
        <taxon>Magnaporthaceae</taxon>
        <taxon>Gaeumannomyces</taxon>
    </lineage>
</organism>
<evidence type="ECO:0000256" key="1">
    <source>
        <dbReference type="SAM" id="MobiDB-lite"/>
    </source>
</evidence>
<feature type="compositionally biased region" description="Low complexity" evidence="1">
    <location>
        <begin position="223"/>
        <end position="236"/>
    </location>
</feature>
<evidence type="ECO:0000313" key="3">
    <source>
        <dbReference type="EnsemblFungi" id="EJT72581"/>
    </source>
</evidence>
<gene>
    <name evidence="3" type="primary">20349899</name>
    <name evidence="2" type="ORF">GGTG_09441</name>
</gene>
<dbReference type="EnsemblFungi" id="EJT72581">
    <property type="protein sequence ID" value="EJT72581"/>
    <property type="gene ID" value="GGTG_09441"/>
</dbReference>
<proteinExistence type="predicted"/>
<feature type="compositionally biased region" description="Low complexity" evidence="1">
    <location>
        <begin position="268"/>
        <end position="280"/>
    </location>
</feature>
<reference evidence="2" key="3">
    <citation type="submission" date="2010-09" db="EMBL/GenBank/DDBJ databases">
        <title>Annotation of Gaeumannomyces graminis var. tritici R3-111a-1.</title>
        <authorList>
            <consortium name="The Broad Institute Genome Sequencing Platform"/>
            <person name="Ma L.-J."/>
            <person name="Dead R."/>
            <person name="Young S.K."/>
            <person name="Zeng Q."/>
            <person name="Gargeya S."/>
            <person name="Fitzgerald M."/>
            <person name="Haas B."/>
            <person name="Abouelleil A."/>
            <person name="Alvarado L."/>
            <person name="Arachchi H.M."/>
            <person name="Berlin A."/>
            <person name="Brown A."/>
            <person name="Chapman S.B."/>
            <person name="Chen Z."/>
            <person name="Dunbar C."/>
            <person name="Freedman E."/>
            <person name="Gearin G."/>
            <person name="Gellesch M."/>
            <person name="Goldberg J."/>
            <person name="Griggs A."/>
            <person name="Gujja S."/>
            <person name="Heiman D."/>
            <person name="Howarth C."/>
            <person name="Larson L."/>
            <person name="Lui A."/>
            <person name="MacDonald P.J.P."/>
            <person name="Mehta T."/>
            <person name="Montmayeur A."/>
            <person name="Murphy C."/>
            <person name="Neiman D."/>
            <person name="Pearson M."/>
            <person name="Priest M."/>
            <person name="Roberts A."/>
            <person name="Saif S."/>
            <person name="Shea T."/>
            <person name="Shenoy N."/>
            <person name="Sisk P."/>
            <person name="Stolte C."/>
            <person name="Sykes S."/>
            <person name="Yandava C."/>
            <person name="Wortman J."/>
            <person name="Nusbaum C."/>
            <person name="Birren B."/>
        </authorList>
    </citation>
    <scope>NUCLEOTIDE SEQUENCE</scope>
    <source>
        <strain evidence="2">R3-111a-1</strain>
    </source>
</reference>
<evidence type="ECO:0000313" key="4">
    <source>
        <dbReference type="Proteomes" id="UP000006039"/>
    </source>
</evidence>
<dbReference type="RefSeq" id="XP_009225555.1">
    <property type="nucleotide sequence ID" value="XM_009227291.1"/>
</dbReference>
<accession>J3P7F0</accession>
<feature type="compositionally biased region" description="Low complexity" evidence="1">
    <location>
        <begin position="288"/>
        <end position="303"/>
    </location>
</feature>
<protein>
    <submittedName>
        <fullName evidence="2 3">Uncharacterized protein</fullName>
    </submittedName>
</protein>
<dbReference type="OrthoDB" id="203279at2759"/>
<reference evidence="2" key="2">
    <citation type="submission" date="2010-07" db="EMBL/GenBank/DDBJ databases">
        <authorList>
            <consortium name="The Broad Institute Genome Sequencing Platform"/>
            <consortium name="Broad Institute Genome Sequencing Center for Infectious Disease"/>
            <person name="Ma L.-J."/>
            <person name="Dead R."/>
            <person name="Young S."/>
            <person name="Zeng Q."/>
            <person name="Koehrsen M."/>
            <person name="Alvarado L."/>
            <person name="Berlin A."/>
            <person name="Chapman S.B."/>
            <person name="Chen Z."/>
            <person name="Freedman E."/>
            <person name="Gellesch M."/>
            <person name="Goldberg J."/>
            <person name="Griggs A."/>
            <person name="Gujja S."/>
            <person name="Heilman E.R."/>
            <person name="Heiman D."/>
            <person name="Hepburn T."/>
            <person name="Howarth C."/>
            <person name="Jen D."/>
            <person name="Larson L."/>
            <person name="Mehta T."/>
            <person name="Neiman D."/>
            <person name="Pearson M."/>
            <person name="Roberts A."/>
            <person name="Saif S."/>
            <person name="Shea T."/>
            <person name="Shenoy N."/>
            <person name="Sisk P."/>
            <person name="Stolte C."/>
            <person name="Sykes S."/>
            <person name="Walk T."/>
            <person name="White J."/>
            <person name="Yandava C."/>
            <person name="Haas B."/>
            <person name="Nusbaum C."/>
            <person name="Birren B."/>
        </authorList>
    </citation>
    <scope>NUCLEOTIDE SEQUENCE</scope>
    <source>
        <strain evidence="2">R3-111a-1</strain>
    </source>
</reference>
<dbReference type="Proteomes" id="UP000006039">
    <property type="component" value="Unassembled WGS sequence"/>
</dbReference>
<feature type="compositionally biased region" description="Gly residues" evidence="1">
    <location>
        <begin position="338"/>
        <end position="349"/>
    </location>
</feature>
<reference evidence="3" key="4">
    <citation type="journal article" date="2015" name="G3 (Bethesda)">
        <title>Genome sequences of three phytopathogenic species of the Magnaporthaceae family of fungi.</title>
        <authorList>
            <person name="Okagaki L.H."/>
            <person name="Nunes C.C."/>
            <person name="Sailsbery J."/>
            <person name="Clay B."/>
            <person name="Brown D."/>
            <person name="John T."/>
            <person name="Oh Y."/>
            <person name="Young N."/>
            <person name="Fitzgerald M."/>
            <person name="Haas B.J."/>
            <person name="Zeng Q."/>
            <person name="Young S."/>
            <person name="Adiconis X."/>
            <person name="Fan L."/>
            <person name="Levin J.Z."/>
            <person name="Mitchell T.K."/>
            <person name="Okubara P.A."/>
            <person name="Farman M.L."/>
            <person name="Kohn L.M."/>
            <person name="Birren B."/>
            <person name="Ma L.-J."/>
            <person name="Dean R.A."/>
        </authorList>
    </citation>
    <scope>NUCLEOTIDE SEQUENCE</scope>
    <source>
        <strain evidence="3">R3-111a-1</strain>
    </source>
</reference>
<evidence type="ECO:0000313" key="2">
    <source>
        <dbReference type="EMBL" id="EJT72581.1"/>
    </source>
</evidence>
<dbReference type="EMBL" id="GL385399">
    <property type="protein sequence ID" value="EJT72581.1"/>
    <property type="molecule type" value="Genomic_DNA"/>
</dbReference>
<feature type="compositionally biased region" description="Basic residues" evidence="1">
    <location>
        <begin position="237"/>
        <end position="252"/>
    </location>
</feature>
<feature type="region of interest" description="Disordered" evidence="1">
    <location>
        <begin position="142"/>
        <end position="182"/>
    </location>
</feature>
<feature type="compositionally biased region" description="Basic and acidic residues" evidence="1">
    <location>
        <begin position="371"/>
        <end position="409"/>
    </location>
</feature>
<keyword evidence="4" id="KW-1185">Reference proteome</keyword>
<feature type="compositionally biased region" description="Polar residues" evidence="1">
    <location>
        <begin position="151"/>
        <end position="161"/>
    </location>
</feature>
<reference evidence="3" key="5">
    <citation type="submission" date="2018-04" db="UniProtKB">
        <authorList>
            <consortium name="EnsemblFungi"/>
        </authorList>
    </citation>
    <scope>IDENTIFICATION</scope>
    <source>
        <strain evidence="3">R3-111a-1</strain>
    </source>
</reference>
<sequence>MYMHVGVCECMLDLRASDCASMISLLSNSPTQHRALPQSSSYGGSVMDECVRECVWCVARTCVWPVSSSCRQSGLLVQSPSGAHASLVNRILELMGREFPAAFYSFNAAFPSSVSCEQQCATIKQRMKGDSSPTADVFGESKAQDAEMPVQESSSQQNTEVPTRDDSQQHAEIPTQEDSHHHANTLADKDEPAHLPSGDAAVRPFGVSHGADSLAWHDQQARQPHSQPATQPQHQQQQHHHRHHHHHHHQKRQQQQEPQRLPLPPQPSSYFSSSSSSDSESGGGGSSGSSSSRASYDGSSGRSFPLVTDKAKYREMEERERKREREEEEEGGKLMAGSYGGGGGGGGGCDCADDDGQKQQQQQEPGSGDGGHGDSKLGKILEKTGKVLHSERVTEAGRHRREEAGHEQH</sequence>
<dbReference type="GeneID" id="20349899"/>